<sequence>MPAQLASFRPILGSLAAVSALLAPTAGSAHVKWFAPYIVDAAPAPITRTLTDPWFWTGIALVLVFFIATRLVERTAAGEATLDAMDRATNPLWLRLDDFVRIVVAGFFVAIFSVGGIYLTPDLKTPAEWVSWVQLLIAAGIVSRKTMPLSAAGIIFLWVLALRDYDPFHLLDYLALGVAVAAYLVLESSGREDWRKHRFEVLRWGVAIALMWSSLEKFAYPEWFYPLVAEKPFLTFGIPRDMFIPMAGVAEFTMGFGLLATPLVRRLSALALLVIFITAVYPFGRVDLIGHALIMAIIIVIAVDHTRELHFWSWIRRALIGVPIGLTAALLTFVTAYWGLHAAFYGTDTQTMAEIRAENSEMATHSYSVEHPHGPQVVATMRDADDVPETAPADLGDASVAEAYAQSMMGMHDEMIAGLEHEDPDVAFVLGMIPHHQGAIDMARIQLAVGSDPENSELARHIIAEQQQEIDAMRAWLRERGIEVPDT</sequence>
<evidence type="ECO:0000313" key="4">
    <source>
        <dbReference type="Proteomes" id="UP000326554"/>
    </source>
</evidence>
<evidence type="ECO:0000313" key="3">
    <source>
        <dbReference type="EMBL" id="KAA9005001.1"/>
    </source>
</evidence>
<organism evidence="3 4">
    <name type="scientific">Histidinibacterium aquaticum</name>
    <dbReference type="NCBI Taxonomy" id="2613962"/>
    <lineage>
        <taxon>Bacteria</taxon>
        <taxon>Pseudomonadati</taxon>
        <taxon>Pseudomonadota</taxon>
        <taxon>Alphaproteobacteria</taxon>
        <taxon>Rhodobacterales</taxon>
        <taxon>Paracoccaceae</taxon>
        <taxon>Histidinibacterium</taxon>
    </lineage>
</organism>
<dbReference type="InterPro" id="IPR005183">
    <property type="entry name" value="DUF305_CopM-like"/>
</dbReference>
<dbReference type="Pfam" id="PF03713">
    <property type="entry name" value="DUF305"/>
    <property type="match status" value="1"/>
</dbReference>
<feature type="transmembrane region" description="Helical" evidence="1">
    <location>
        <begin position="267"/>
        <end position="283"/>
    </location>
</feature>
<reference evidence="3 4" key="1">
    <citation type="submission" date="2019-09" db="EMBL/GenBank/DDBJ databases">
        <authorList>
            <person name="Park J.-S."/>
            <person name="Choi H.-J."/>
        </authorList>
    </citation>
    <scope>NUCLEOTIDE SEQUENCE [LARGE SCALE GENOMIC DNA]</scope>
    <source>
        <strain evidence="3 4">176SS1-4</strain>
    </source>
</reference>
<feature type="transmembrane region" description="Helical" evidence="1">
    <location>
        <begin position="168"/>
        <end position="186"/>
    </location>
</feature>
<comment type="caution">
    <text evidence="3">The sequence shown here is derived from an EMBL/GenBank/DDBJ whole genome shotgun (WGS) entry which is preliminary data.</text>
</comment>
<feature type="domain" description="DUF305" evidence="2">
    <location>
        <begin position="352"/>
        <end position="477"/>
    </location>
</feature>
<feature type="transmembrane region" description="Helical" evidence="1">
    <location>
        <begin position="289"/>
        <end position="306"/>
    </location>
</feature>
<feature type="transmembrane region" description="Helical" evidence="1">
    <location>
        <begin position="318"/>
        <end position="340"/>
    </location>
</feature>
<keyword evidence="4" id="KW-1185">Reference proteome</keyword>
<keyword evidence="1" id="KW-0812">Transmembrane</keyword>
<dbReference type="PANTHER" id="PTHR36933">
    <property type="entry name" value="SLL0788 PROTEIN"/>
    <property type="match status" value="1"/>
</dbReference>
<proteinExistence type="predicted"/>
<evidence type="ECO:0000259" key="2">
    <source>
        <dbReference type="Pfam" id="PF03713"/>
    </source>
</evidence>
<accession>A0A5J5GAJ0</accession>
<keyword evidence="1" id="KW-1133">Transmembrane helix</keyword>
<dbReference type="PANTHER" id="PTHR36933:SF1">
    <property type="entry name" value="SLL0788 PROTEIN"/>
    <property type="match status" value="1"/>
</dbReference>
<dbReference type="RefSeq" id="WP_150446903.1">
    <property type="nucleotide sequence ID" value="NZ_VYQE01000009.1"/>
</dbReference>
<protein>
    <submittedName>
        <fullName evidence="3">DUF305 domain-containing protein</fullName>
    </submittedName>
</protein>
<feature type="transmembrane region" description="Helical" evidence="1">
    <location>
        <begin position="242"/>
        <end position="260"/>
    </location>
</feature>
<name>A0A5J5GAJ0_9RHOB</name>
<feature type="transmembrane region" description="Helical" evidence="1">
    <location>
        <begin position="132"/>
        <end position="161"/>
    </location>
</feature>
<dbReference type="EMBL" id="VYQE01000009">
    <property type="protein sequence ID" value="KAA9005001.1"/>
    <property type="molecule type" value="Genomic_DNA"/>
</dbReference>
<feature type="transmembrane region" description="Helical" evidence="1">
    <location>
        <begin position="53"/>
        <end position="72"/>
    </location>
</feature>
<gene>
    <name evidence="3" type="ORF">F3S47_19040</name>
</gene>
<dbReference type="Proteomes" id="UP000326554">
    <property type="component" value="Unassembled WGS sequence"/>
</dbReference>
<feature type="transmembrane region" description="Helical" evidence="1">
    <location>
        <begin position="99"/>
        <end position="120"/>
    </location>
</feature>
<dbReference type="InterPro" id="IPR012347">
    <property type="entry name" value="Ferritin-like"/>
</dbReference>
<evidence type="ECO:0000256" key="1">
    <source>
        <dbReference type="SAM" id="Phobius"/>
    </source>
</evidence>
<dbReference type="Gene3D" id="1.20.1260.10">
    <property type="match status" value="1"/>
</dbReference>
<keyword evidence="1" id="KW-0472">Membrane</keyword>
<dbReference type="AlphaFoldDB" id="A0A5J5GAJ0"/>